<reference evidence="3" key="1">
    <citation type="submission" date="2020-06" db="EMBL/GenBank/DDBJ databases">
        <authorList>
            <person name="Li T."/>
            <person name="Hu X."/>
            <person name="Zhang T."/>
            <person name="Song X."/>
            <person name="Zhang H."/>
            <person name="Dai N."/>
            <person name="Sheng W."/>
            <person name="Hou X."/>
            <person name="Wei L."/>
        </authorList>
    </citation>
    <scope>NUCLEOTIDE SEQUENCE</scope>
    <source>
        <strain evidence="3">G02</strain>
        <tissue evidence="3">Leaf</tissue>
    </source>
</reference>
<sequence length="355" mass="40034">MNGGSTHSGIDVEKLVGNNYNYWKLCMEAFLQGQDLWDLIEGDETPILADTSQNVELQRKWKIKCGKTLFSLQTSISKEYIDHVRDLNQNKYGKLFRHCSLRRIQLGYNFLENELAMATQEYSNQVKCKNTAVAGSGSSSTSGTNAAHESEDLKIHTSDFPGMILVSTPLVRNNYLLWSRSVKVALTAKMKLSFIDGTYLKPIGNTEECKQWIRTDSMVFSWIMNSISKDIAKAFSYAKSARNLWLQLEARFGQANGPMIYNLQQEIASISQGDMDVVSYFTKITMLWDELECVDPTLECSCSVSAKVASTQLMQFLMGLNDSLDAIRSQILVMDPLPSVDKAYSLVLKVENQRQ</sequence>
<feature type="domain" description="Retrotransposon Copia-like N-terminal" evidence="2">
    <location>
        <begin position="156"/>
        <end position="202"/>
    </location>
</feature>
<accession>A0AAW2K5U7</accession>
<evidence type="ECO:0000259" key="1">
    <source>
        <dbReference type="Pfam" id="PF13961"/>
    </source>
</evidence>
<dbReference type="Pfam" id="PF14244">
    <property type="entry name" value="Retrotran_gag_3"/>
    <property type="match status" value="1"/>
</dbReference>
<evidence type="ECO:0008006" key="4">
    <source>
        <dbReference type="Google" id="ProtNLM"/>
    </source>
</evidence>
<dbReference type="EMBL" id="JACGWJ010000030">
    <property type="protein sequence ID" value="KAL0301552.1"/>
    <property type="molecule type" value="Genomic_DNA"/>
</dbReference>
<gene>
    <name evidence="3" type="ORF">Sradi_6432000</name>
</gene>
<dbReference type="PANTHER" id="PTHR37610:SF40">
    <property type="entry name" value="OS01G0909600 PROTEIN"/>
    <property type="match status" value="1"/>
</dbReference>
<dbReference type="Pfam" id="PF13961">
    <property type="entry name" value="DUF4219"/>
    <property type="match status" value="1"/>
</dbReference>
<comment type="caution">
    <text evidence="3">The sequence shown here is derived from an EMBL/GenBank/DDBJ whole genome shotgun (WGS) entry which is preliminary data.</text>
</comment>
<feature type="domain" description="DUF4219" evidence="1">
    <location>
        <begin position="17"/>
        <end position="41"/>
    </location>
</feature>
<reference evidence="3" key="2">
    <citation type="journal article" date="2024" name="Plant">
        <title>Genomic evolution and insights into agronomic trait innovations of Sesamum species.</title>
        <authorList>
            <person name="Miao H."/>
            <person name="Wang L."/>
            <person name="Qu L."/>
            <person name="Liu H."/>
            <person name="Sun Y."/>
            <person name="Le M."/>
            <person name="Wang Q."/>
            <person name="Wei S."/>
            <person name="Zheng Y."/>
            <person name="Lin W."/>
            <person name="Duan Y."/>
            <person name="Cao H."/>
            <person name="Xiong S."/>
            <person name="Wang X."/>
            <person name="Wei L."/>
            <person name="Li C."/>
            <person name="Ma Q."/>
            <person name="Ju M."/>
            <person name="Zhao R."/>
            <person name="Li G."/>
            <person name="Mu C."/>
            <person name="Tian Q."/>
            <person name="Mei H."/>
            <person name="Zhang T."/>
            <person name="Gao T."/>
            <person name="Zhang H."/>
        </authorList>
    </citation>
    <scope>NUCLEOTIDE SEQUENCE</scope>
    <source>
        <strain evidence="3">G02</strain>
    </source>
</reference>
<dbReference type="AlphaFoldDB" id="A0AAW2K5U7"/>
<organism evidence="3">
    <name type="scientific">Sesamum radiatum</name>
    <name type="common">Black benniseed</name>
    <dbReference type="NCBI Taxonomy" id="300843"/>
    <lineage>
        <taxon>Eukaryota</taxon>
        <taxon>Viridiplantae</taxon>
        <taxon>Streptophyta</taxon>
        <taxon>Embryophyta</taxon>
        <taxon>Tracheophyta</taxon>
        <taxon>Spermatophyta</taxon>
        <taxon>Magnoliopsida</taxon>
        <taxon>eudicotyledons</taxon>
        <taxon>Gunneridae</taxon>
        <taxon>Pentapetalae</taxon>
        <taxon>asterids</taxon>
        <taxon>lamiids</taxon>
        <taxon>Lamiales</taxon>
        <taxon>Pedaliaceae</taxon>
        <taxon>Sesamum</taxon>
    </lineage>
</organism>
<name>A0AAW2K5U7_SESRA</name>
<protein>
    <recommendedName>
        <fullName evidence="4">Retrotransposon Copia-like N-terminal domain-containing protein</fullName>
    </recommendedName>
</protein>
<dbReference type="InterPro" id="IPR029472">
    <property type="entry name" value="Copia-like_N"/>
</dbReference>
<proteinExistence type="predicted"/>
<evidence type="ECO:0000259" key="2">
    <source>
        <dbReference type="Pfam" id="PF14244"/>
    </source>
</evidence>
<dbReference type="PANTHER" id="PTHR37610">
    <property type="entry name" value="CCHC-TYPE DOMAIN-CONTAINING PROTEIN"/>
    <property type="match status" value="1"/>
</dbReference>
<dbReference type="InterPro" id="IPR025314">
    <property type="entry name" value="DUF4219"/>
</dbReference>
<evidence type="ECO:0000313" key="3">
    <source>
        <dbReference type="EMBL" id="KAL0301552.1"/>
    </source>
</evidence>